<dbReference type="Proteomes" id="UP000434957">
    <property type="component" value="Unassembled WGS sequence"/>
</dbReference>
<proteinExistence type="predicted"/>
<reference evidence="1 2" key="1">
    <citation type="submission" date="2018-08" db="EMBL/GenBank/DDBJ databases">
        <title>Genomic investigation of the strawberry pathogen Phytophthora fragariae indicates pathogenicity is determined by transcriptional variation in three key races.</title>
        <authorList>
            <person name="Adams T.M."/>
            <person name="Armitage A.D."/>
            <person name="Sobczyk M.K."/>
            <person name="Bates H.J."/>
            <person name="Dunwell J.M."/>
            <person name="Nellist C.F."/>
            <person name="Harrison R.J."/>
        </authorList>
    </citation>
    <scope>NUCLEOTIDE SEQUENCE [LARGE SCALE GENOMIC DNA]</scope>
    <source>
        <strain evidence="1 2">SCRP333</strain>
    </source>
</reference>
<keyword evidence="2" id="KW-1185">Reference proteome</keyword>
<feature type="non-terminal residue" evidence="1">
    <location>
        <position position="1"/>
    </location>
</feature>
<evidence type="ECO:0000313" key="2">
    <source>
        <dbReference type="Proteomes" id="UP000434957"/>
    </source>
</evidence>
<sequence length="86" mass="9658">LCVRMNAREGEPGDVVAGEFGSFVKKFGVWTPGNQIYTKNLYIVANLDPDGLRDLGRKRHLYDDIAQTRTNVEKHVTCSDIANFSQ</sequence>
<name>A0A6A4BWG5_9STRA</name>
<dbReference type="AlphaFoldDB" id="A0A6A4BWG5"/>
<accession>A0A6A4BWG5</accession>
<comment type="caution">
    <text evidence="1">The sequence shown here is derived from an EMBL/GenBank/DDBJ whole genome shotgun (WGS) entry which is preliminary data.</text>
</comment>
<gene>
    <name evidence="1" type="ORF">PR003_g28312</name>
</gene>
<protein>
    <submittedName>
        <fullName evidence="1">Uncharacterized protein</fullName>
    </submittedName>
</protein>
<evidence type="ECO:0000313" key="1">
    <source>
        <dbReference type="EMBL" id="KAE9279138.1"/>
    </source>
</evidence>
<organism evidence="1 2">
    <name type="scientific">Phytophthora rubi</name>
    <dbReference type="NCBI Taxonomy" id="129364"/>
    <lineage>
        <taxon>Eukaryota</taxon>
        <taxon>Sar</taxon>
        <taxon>Stramenopiles</taxon>
        <taxon>Oomycota</taxon>
        <taxon>Peronosporomycetes</taxon>
        <taxon>Peronosporales</taxon>
        <taxon>Peronosporaceae</taxon>
        <taxon>Phytophthora</taxon>
    </lineage>
</organism>
<dbReference type="EMBL" id="QXFT01004255">
    <property type="protein sequence ID" value="KAE9279138.1"/>
    <property type="molecule type" value="Genomic_DNA"/>
</dbReference>